<dbReference type="InterPro" id="IPR005744">
    <property type="entry name" value="Hy-lIII"/>
</dbReference>
<reference evidence="9 10" key="1">
    <citation type="submission" date="2007-10" db="EMBL/GenBank/DDBJ databases">
        <authorList>
            <person name="Yayanos A."/>
            <person name="Ferriera S."/>
            <person name="Johnson J."/>
            <person name="Kravitz S."/>
            <person name="Halpern A."/>
            <person name="Remington K."/>
            <person name="Beeson K."/>
            <person name="Tran B."/>
            <person name="Rogers Y.-H."/>
            <person name="Friedman R."/>
            <person name="Venter J.C."/>
        </authorList>
    </citation>
    <scope>NUCLEOTIDE SEQUENCE [LARGE SCALE GENOMIC DNA]</scope>
    <source>
        <strain evidence="9 10">KT99</strain>
    </source>
</reference>
<dbReference type="AlphaFoldDB" id="A9EKI1"/>
<feature type="transmembrane region" description="Helical" evidence="8">
    <location>
        <begin position="127"/>
        <end position="147"/>
    </location>
</feature>
<evidence type="ECO:0000256" key="7">
    <source>
        <dbReference type="PIRSR" id="PIRSR604254-1"/>
    </source>
</evidence>
<dbReference type="InterPro" id="IPR004254">
    <property type="entry name" value="AdipoR/HlyIII-related"/>
</dbReference>
<name>A9EKI1_9GAMM</name>
<evidence type="ECO:0000313" key="9">
    <source>
        <dbReference type="EMBL" id="EDP99484.1"/>
    </source>
</evidence>
<dbReference type="Proteomes" id="UP000005839">
    <property type="component" value="Unassembled WGS sequence"/>
</dbReference>
<feature type="transmembrane region" description="Helical" evidence="8">
    <location>
        <begin position="209"/>
        <end position="230"/>
    </location>
</feature>
<feature type="transmembrane region" description="Helical" evidence="8">
    <location>
        <begin position="66"/>
        <end position="87"/>
    </location>
</feature>
<protein>
    <submittedName>
        <fullName evidence="9">Channel protein, hemolysin III family subfamily</fullName>
    </submittedName>
</protein>
<dbReference type="STRING" id="314608.KT99_11475"/>
<evidence type="ECO:0000313" key="10">
    <source>
        <dbReference type="Proteomes" id="UP000005839"/>
    </source>
</evidence>
<evidence type="ECO:0000256" key="4">
    <source>
        <dbReference type="ARBA" id="ARBA00022692"/>
    </source>
</evidence>
<dbReference type="PANTHER" id="PTHR20855">
    <property type="entry name" value="ADIPOR/PROGESTIN RECEPTOR-RELATED"/>
    <property type="match status" value="1"/>
</dbReference>
<feature type="binding site" evidence="7">
    <location>
        <position position="86"/>
    </location>
    <ligand>
        <name>Zn(2+)</name>
        <dbReference type="ChEBI" id="CHEBI:29105"/>
    </ligand>
</feature>
<keyword evidence="7" id="KW-0479">Metal-binding</keyword>
<evidence type="ECO:0000256" key="3">
    <source>
        <dbReference type="ARBA" id="ARBA00022475"/>
    </source>
</evidence>
<dbReference type="GO" id="GO:0005886">
    <property type="term" value="C:plasma membrane"/>
    <property type="evidence" value="ECO:0007669"/>
    <property type="project" value="UniProtKB-SubCell"/>
</dbReference>
<keyword evidence="6 8" id="KW-0472">Membrane</keyword>
<feature type="transmembrane region" description="Helical" evidence="8">
    <location>
        <begin position="154"/>
        <end position="174"/>
    </location>
</feature>
<evidence type="ECO:0000256" key="5">
    <source>
        <dbReference type="ARBA" id="ARBA00022989"/>
    </source>
</evidence>
<proteinExistence type="inferred from homology"/>
<feature type="transmembrane region" description="Helical" evidence="8">
    <location>
        <begin position="180"/>
        <end position="200"/>
    </location>
</feature>
<comment type="similarity">
    <text evidence="2">Belongs to the UPF0073 (Hly-III) family.</text>
</comment>
<dbReference type="NCBIfam" id="TIGR01065">
    <property type="entry name" value="hlyIII"/>
    <property type="match status" value="1"/>
</dbReference>
<keyword evidence="5 8" id="KW-1133">Transmembrane helix</keyword>
<evidence type="ECO:0000256" key="1">
    <source>
        <dbReference type="ARBA" id="ARBA00004651"/>
    </source>
</evidence>
<keyword evidence="7" id="KW-0862">Zinc</keyword>
<accession>A9EKI1</accession>
<comment type="subcellular location">
    <subcellularLocation>
        <location evidence="1">Cell membrane</location>
        <topology evidence="1">Multi-pass membrane protein</topology>
    </subcellularLocation>
</comment>
<keyword evidence="4 8" id="KW-0812">Transmembrane</keyword>
<dbReference type="EMBL" id="ABIC01000038">
    <property type="protein sequence ID" value="EDP99484.1"/>
    <property type="molecule type" value="Genomic_DNA"/>
</dbReference>
<evidence type="ECO:0000256" key="8">
    <source>
        <dbReference type="SAM" id="Phobius"/>
    </source>
</evidence>
<feature type="binding site" evidence="7">
    <location>
        <position position="212"/>
    </location>
    <ligand>
        <name>Zn(2+)</name>
        <dbReference type="ChEBI" id="CHEBI:29105"/>
    </ligand>
</feature>
<dbReference type="GO" id="GO:0140911">
    <property type="term" value="F:pore-forming activity"/>
    <property type="evidence" value="ECO:0007669"/>
    <property type="project" value="InterPro"/>
</dbReference>
<keyword evidence="10" id="KW-1185">Reference proteome</keyword>
<evidence type="ECO:0000256" key="2">
    <source>
        <dbReference type="ARBA" id="ARBA00008488"/>
    </source>
</evidence>
<sequence>MELVYMALEESLSQQASTVSVNSSGYSHKEEMANSISHGLGIVAGIIGLALSLIKGQQTLDGMQLFGLVIYCASIVLLFSCSTLYHSISSPVWKHRLKIADHCAIYFLIAGTYTPLMLIALDGSKANIILIAIWSLAFGGVLFKTLFIHRFKKLSVALYLLMGWLCATVMNELIASMTDLGFQLLILGGLFYTFGVIFYVGKRIPYNHAIWHLFVLAGAVSHFLCVYLTLI</sequence>
<gene>
    <name evidence="9" type="ORF">KT99_11475</name>
</gene>
<comment type="caution">
    <text evidence="9">The sequence shown here is derived from an EMBL/GenBank/DDBJ whole genome shotgun (WGS) entry which is preliminary data.</text>
</comment>
<keyword evidence="3" id="KW-1003">Cell membrane</keyword>
<dbReference type="Pfam" id="PF03006">
    <property type="entry name" value="HlyIII"/>
    <property type="match status" value="1"/>
</dbReference>
<evidence type="ECO:0000256" key="6">
    <source>
        <dbReference type="ARBA" id="ARBA00023136"/>
    </source>
</evidence>
<feature type="transmembrane region" description="Helical" evidence="8">
    <location>
        <begin position="99"/>
        <end position="121"/>
    </location>
</feature>
<dbReference type="PANTHER" id="PTHR20855:SF3">
    <property type="entry name" value="LD03007P"/>
    <property type="match status" value="1"/>
</dbReference>
<feature type="binding site" evidence="7">
    <location>
        <position position="208"/>
    </location>
    <ligand>
        <name>Zn(2+)</name>
        <dbReference type="ChEBI" id="CHEBI:29105"/>
    </ligand>
</feature>
<dbReference type="GO" id="GO:0046872">
    <property type="term" value="F:metal ion binding"/>
    <property type="evidence" value="ECO:0007669"/>
    <property type="project" value="UniProtKB-KW"/>
</dbReference>
<feature type="transmembrane region" description="Helical" evidence="8">
    <location>
        <begin position="36"/>
        <end position="54"/>
    </location>
</feature>
<organism evidence="9 10">
    <name type="scientific">Shewanella benthica KT99</name>
    <dbReference type="NCBI Taxonomy" id="314608"/>
    <lineage>
        <taxon>Bacteria</taxon>
        <taxon>Pseudomonadati</taxon>
        <taxon>Pseudomonadota</taxon>
        <taxon>Gammaproteobacteria</taxon>
        <taxon>Alteromonadales</taxon>
        <taxon>Shewanellaceae</taxon>
        <taxon>Shewanella</taxon>
    </lineage>
</organism>